<keyword evidence="3" id="KW-1185">Reference proteome</keyword>
<comment type="caution">
    <text evidence="2">The sequence shown here is derived from an EMBL/GenBank/DDBJ whole genome shotgun (WGS) entry which is preliminary data.</text>
</comment>
<accession>A0A8T0QL59</accession>
<gene>
    <name evidence="2" type="ORF">PVAP13_7KG113255</name>
</gene>
<sequence>MKSVVQQKEGSANANDGTDSESNSYDKNDDMSEDELTVLGASDRVTIVESDDDGGGRKRGKKRRRGVKIKVKTERVNRKTSKVWNAFDALQVPDPYEEGMMLSKARCRLW</sequence>
<evidence type="ECO:0000313" key="2">
    <source>
        <dbReference type="EMBL" id="KAG2571616.1"/>
    </source>
</evidence>
<dbReference type="Proteomes" id="UP000823388">
    <property type="component" value="Chromosome 7K"/>
</dbReference>
<evidence type="ECO:0000313" key="3">
    <source>
        <dbReference type="Proteomes" id="UP000823388"/>
    </source>
</evidence>
<name>A0A8T0QL59_PANVG</name>
<dbReference type="AlphaFoldDB" id="A0A8T0QL59"/>
<evidence type="ECO:0000256" key="1">
    <source>
        <dbReference type="SAM" id="MobiDB-lite"/>
    </source>
</evidence>
<feature type="region of interest" description="Disordered" evidence="1">
    <location>
        <begin position="1"/>
        <end position="66"/>
    </location>
</feature>
<feature type="compositionally biased region" description="Basic residues" evidence="1">
    <location>
        <begin position="57"/>
        <end position="66"/>
    </location>
</feature>
<reference evidence="2 3" key="1">
    <citation type="submission" date="2020-05" db="EMBL/GenBank/DDBJ databases">
        <title>WGS assembly of Panicum virgatum.</title>
        <authorList>
            <person name="Lovell J.T."/>
            <person name="Jenkins J."/>
            <person name="Shu S."/>
            <person name="Juenger T.E."/>
            <person name="Schmutz J."/>
        </authorList>
    </citation>
    <scope>NUCLEOTIDE SEQUENCE [LARGE SCALE GENOMIC DNA]</scope>
    <source>
        <strain evidence="3">cv. AP13</strain>
    </source>
</reference>
<feature type="compositionally biased region" description="Polar residues" evidence="1">
    <location>
        <begin position="1"/>
        <end position="23"/>
    </location>
</feature>
<dbReference type="EMBL" id="CM029049">
    <property type="protein sequence ID" value="KAG2571616.1"/>
    <property type="molecule type" value="Genomic_DNA"/>
</dbReference>
<proteinExistence type="predicted"/>
<organism evidence="2 3">
    <name type="scientific">Panicum virgatum</name>
    <name type="common">Blackwell switchgrass</name>
    <dbReference type="NCBI Taxonomy" id="38727"/>
    <lineage>
        <taxon>Eukaryota</taxon>
        <taxon>Viridiplantae</taxon>
        <taxon>Streptophyta</taxon>
        <taxon>Embryophyta</taxon>
        <taxon>Tracheophyta</taxon>
        <taxon>Spermatophyta</taxon>
        <taxon>Magnoliopsida</taxon>
        <taxon>Liliopsida</taxon>
        <taxon>Poales</taxon>
        <taxon>Poaceae</taxon>
        <taxon>PACMAD clade</taxon>
        <taxon>Panicoideae</taxon>
        <taxon>Panicodae</taxon>
        <taxon>Paniceae</taxon>
        <taxon>Panicinae</taxon>
        <taxon>Panicum</taxon>
        <taxon>Panicum sect. Hiantes</taxon>
    </lineage>
</organism>
<protein>
    <submittedName>
        <fullName evidence="2">Uncharacterized protein</fullName>
    </submittedName>
</protein>